<dbReference type="PANTHER" id="PTHR42765:SF1">
    <property type="entry name" value="ISOLEUCINE--TRNA LIGASE, MITOCHONDRIAL"/>
    <property type="match status" value="1"/>
</dbReference>
<dbReference type="GO" id="GO:0046872">
    <property type="term" value="F:metal ion binding"/>
    <property type="evidence" value="ECO:0007669"/>
    <property type="project" value="UniProtKB-KW"/>
</dbReference>
<keyword evidence="18" id="KW-1185">Reference proteome</keyword>
<evidence type="ECO:0000256" key="10">
    <source>
        <dbReference type="ARBA" id="ARBA00032665"/>
    </source>
</evidence>
<evidence type="ECO:0000259" key="16">
    <source>
        <dbReference type="Pfam" id="PF08264"/>
    </source>
</evidence>
<dbReference type="InterPro" id="IPR009008">
    <property type="entry name" value="Val/Leu/Ile-tRNA-synth_edit"/>
</dbReference>
<keyword evidence="5 12" id="KW-0547">Nucleotide-binding</keyword>
<evidence type="ECO:0000259" key="14">
    <source>
        <dbReference type="Pfam" id="PF00133"/>
    </source>
</evidence>
<evidence type="ECO:0000256" key="9">
    <source>
        <dbReference type="ARBA" id="ARBA00023146"/>
    </source>
</evidence>
<dbReference type="InterPro" id="IPR023585">
    <property type="entry name" value="Ile-tRNA-ligase_type1"/>
</dbReference>
<gene>
    <name evidence="17" type="ORF">C4D60_Mb08t22970</name>
</gene>
<dbReference type="GO" id="GO:0048608">
    <property type="term" value="P:reproductive structure development"/>
    <property type="evidence" value="ECO:0007669"/>
    <property type="project" value="UniProtKB-ARBA"/>
</dbReference>
<dbReference type="Gene3D" id="3.90.740.10">
    <property type="entry name" value="Valyl/Leucyl/Isoleucyl-tRNA synthetase, editing domain"/>
    <property type="match status" value="1"/>
</dbReference>
<dbReference type="InterPro" id="IPR013155">
    <property type="entry name" value="M/V/L/I-tRNA-synth_anticd-bd"/>
</dbReference>
<evidence type="ECO:0000256" key="12">
    <source>
        <dbReference type="RuleBase" id="RU363035"/>
    </source>
</evidence>
<dbReference type="Pfam" id="PF06827">
    <property type="entry name" value="zf-FPG_IleRS"/>
    <property type="match status" value="1"/>
</dbReference>
<dbReference type="GO" id="GO:0005524">
    <property type="term" value="F:ATP binding"/>
    <property type="evidence" value="ECO:0007669"/>
    <property type="project" value="UniProtKB-KW"/>
</dbReference>
<dbReference type="GO" id="GO:0005739">
    <property type="term" value="C:mitochondrion"/>
    <property type="evidence" value="ECO:0007669"/>
    <property type="project" value="TreeGrafter"/>
</dbReference>
<protein>
    <recommendedName>
        <fullName evidence="2">isoleucine--tRNA ligase</fullName>
        <ecNumber evidence="2">6.1.1.5</ecNumber>
    </recommendedName>
    <alternativeName>
        <fullName evidence="10">Isoleucyl-tRNA synthetase</fullName>
    </alternativeName>
</protein>
<dbReference type="Gene3D" id="3.40.50.620">
    <property type="entry name" value="HUPs"/>
    <property type="match status" value="2"/>
</dbReference>
<dbReference type="GO" id="GO:0000049">
    <property type="term" value="F:tRNA binding"/>
    <property type="evidence" value="ECO:0007669"/>
    <property type="project" value="InterPro"/>
</dbReference>
<dbReference type="GO" id="GO:0009791">
    <property type="term" value="P:post-embryonic development"/>
    <property type="evidence" value="ECO:0007669"/>
    <property type="project" value="UniProtKB-ARBA"/>
</dbReference>
<evidence type="ECO:0000256" key="2">
    <source>
        <dbReference type="ARBA" id="ARBA00013165"/>
    </source>
</evidence>
<reference evidence="17 18" key="1">
    <citation type="journal article" date="2019" name="Nat. Plants">
        <title>Genome sequencing of Musa balbisiana reveals subgenome evolution and function divergence in polyploid bananas.</title>
        <authorList>
            <person name="Yao X."/>
        </authorList>
    </citation>
    <scope>NUCLEOTIDE SEQUENCE [LARGE SCALE GENOMIC DNA]</scope>
    <source>
        <strain evidence="18">cv. DH-PKW</strain>
        <tissue evidence="17">Leaves</tissue>
    </source>
</reference>
<dbReference type="GO" id="GO:0032543">
    <property type="term" value="P:mitochondrial translation"/>
    <property type="evidence" value="ECO:0007669"/>
    <property type="project" value="TreeGrafter"/>
</dbReference>
<evidence type="ECO:0000256" key="3">
    <source>
        <dbReference type="ARBA" id="ARBA00022598"/>
    </source>
</evidence>
<keyword evidence="9 12" id="KW-0030">Aminoacyl-tRNA synthetase</keyword>
<dbReference type="InterPro" id="IPR014729">
    <property type="entry name" value="Rossmann-like_a/b/a_fold"/>
</dbReference>
<evidence type="ECO:0000256" key="13">
    <source>
        <dbReference type="SAM" id="MobiDB-lite"/>
    </source>
</evidence>
<feature type="domain" description="Aminoacyl-tRNA synthetase class Ia" evidence="14">
    <location>
        <begin position="88"/>
        <end position="800"/>
    </location>
</feature>
<accession>A0A4S8K5V1</accession>
<dbReference type="InterPro" id="IPR002300">
    <property type="entry name" value="aa-tRNA-synth_Ia"/>
</dbReference>
<feature type="domain" description="Methionyl/Valyl/Leucyl/Isoleucyl-tRNA synthetase anticodon-binding" evidence="16">
    <location>
        <begin position="846"/>
        <end position="1009"/>
    </location>
</feature>
<feature type="region of interest" description="Disordered" evidence="13">
    <location>
        <begin position="39"/>
        <end position="63"/>
    </location>
</feature>
<evidence type="ECO:0000259" key="15">
    <source>
        <dbReference type="Pfam" id="PF06827"/>
    </source>
</evidence>
<keyword evidence="6" id="KW-0862">Zinc</keyword>
<dbReference type="EC" id="6.1.1.5" evidence="2"/>
<dbReference type="Gene3D" id="1.10.10.830">
    <property type="entry name" value="Ile-tRNA synthetase CP2 domain-like"/>
    <property type="match status" value="1"/>
</dbReference>
<evidence type="ECO:0000256" key="7">
    <source>
        <dbReference type="ARBA" id="ARBA00022840"/>
    </source>
</evidence>
<evidence type="ECO:0000256" key="8">
    <source>
        <dbReference type="ARBA" id="ARBA00022917"/>
    </source>
</evidence>
<dbReference type="Proteomes" id="UP000317650">
    <property type="component" value="Chromosome 8"/>
</dbReference>
<dbReference type="PRINTS" id="PR00984">
    <property type="entry name" value="TRNASYNTHILE"/>
</dbReference>
<dbReference type="GO" id="GO:0004822">
    <property type="term" value="F:isoleucine-tRNA ligase activity"/>
    <property type="evidence" value="ECO:0007669"/>
    <property type="project" value="UniProtKB-EC"/>
</dbReference>
<dbReference type="AlphaFoldDB" id="A0A4S8K5V1"/>
<keyword evidence="3 12" id="KW-0436">Ligase</keyword>
<evidence type="ECO:0000256" key="6">
    <source>
        <dbReference type="ARBA" id="ARBA00022833"/>
    </source>
</evidence>
<feature type="compositionally biased region" description="Basic and acidic residues" evidence="13">
    <location>
        <begin position="53"/>
        <end position="63"/>
    </location>
</feature>
<dbReference type="NCBIfam" id="TIGR00392">
    <property type="entry name" value="ileS"/>
    <property type="match status" value="1"/>
</dbReference>
<sequence length="1122" mass="126161">MQVSPPRIGLHCRNSPLLRPVLFVRPFCTELAEGCLGSGSKRRARGPVMAAKKASEGAKQEGKYKHTVDLPKTTFGLRANAVVREPEIQKLWEDNQVFKRVADRNTGGSFVLHDGPPYANGSLHMGHALNKILKDIINRYKLLLNYKVNFVPGWDCHDHEPQVILGLLTNPVNHMKTLPSLFSLSTVWSLDEDTRRELKPLKLRQKAAKFAKDTMNIQMKSFKRFGVWADWDRPYLTLSPEYEAAQIEVFGQMALRGYIYRGRKPVHWSPSSCTALAEAELEYPEGHISRSIYATFKIISAPPPSCHLLEEFFPELCLAIWTTTPWTIPANAGHISRSIYATFKIISAPPPSCHLLEEFFPELCLAIWTTTPWTIPANAAVAVNAKLEYVVAEVHHALEDATISEKKQTKAGRLLKISERKPFVIVASELVPMLESKWGVKLVVKKAFLGSTLENCRYVHPLNGKECPVVLGGDYITTESGTGLVHTAPGHGQEDYITGLKYGLPIVSPVNDEGRFTEEAGEFNGLEVLGAGNAAVVKRLDEQLSLVLEEPYKHKYPYDWRTKKPTIFRATEQWFASVDGFRQLAMDAINKVTWIPAQAENRIIAMTSSRSDWCISRQRTWGVPIPVFYHVHSKEPLISEETIAHVKAVVSEKGSDAWWYMSTEELLPHKYQNNASEYYKGTDTMDVWFDSGSSWAAVLGKRDGLHFPADLYLEGSDQHRGWFQSSLLTSIATTGNAPYSCVITHGFVLDEKGMKMSKSLGNVVDPDIVINGGKNSKDQPGYGADVLRLWVSSVDYTSDVLIGPQILRQMSDMYRKLRGTLRFLLSNLHDWKTENSVPYDDLPKIDKFALYQLENVVKTIQDGYELYHFYKIYQIIQRFAIVDLSNFYLDVAKDRLYVGGTASFTRRSCQTVLAAHLLTIVRLIAPILPHLAEDVWQNLPFEYITGDGSIVKFVFELKWPVPNESWLRMPADDVDFWRTILELRSEVNKVLENARAGKLIGSSLEAKVYLRTSDGVVTSRLQELCMSGNEADALHRIFITSQVEVLSSPNTELVTSIPYAGNYTDQRSGEIWIGVSRAEGMKCERCWNYEPQVGSFAGHPTLCARCYDVINVQPLPAAAGVS</sequence>
<comment type="similarity">
    <text evidence="1 12">Belongs to the class-I aminoacyl-tRNA synthetase family.</text>
</comment>
<dbReference type="SUPFAM" id="SSF47323">
    <property type="entry name" value="Anticodon-binding domain of a subclass of class I aminoacyl-tRNA synthetases"/>
    <property type="match status" value="1"/>
</dbReference>
<name>A0A4S8K5V1_MUSBA</name>
<dbReference type="CDD" id="cd07960">
    <property type="entry name" value="Anticodon_Ia_Ile_BEm"/>
    <property type="match status" value="1"/>
</dbReference>
<dbReference type="PROSITE" id="PS00178">
    <property type="entry name" value="AA_TRNA_LIGASE_I"/>
    <property type="match status" value="1"/>
</dbReference>
<dbReference type="InterPro" id="IPR033708">
    <property type="entry name" value="Anticodon_Ile_BEm"/>
</dbReference>
<evidence type="ECO:0000313" key="18">
    <source>
        <dbReference type="Proteomes" id="UP000317650"/>
    </source>
</evidence>
<evidence type="ECO:0000313" key="17">
    <source>
        <dbReference type="EMBL" id="THU70243.1"/>
    </source>
</evidence>
<dbReference type="InterPro" id="IPR002301">
    <property type="entry name" value="Ile-tRNA-ligase"/>
</dbReference>
<keyword evidence="4" id="KW-0479">Metal-binding</keyword>
<dbReference type="InterPro" id="IPR001412">
    <property type="entry name" value="aa-tRNA-synth_I_CS"/>
</dbReference>
<organism evidence="17 18">
    <name type="scientific">Musa balbisiana</name>
    <name type="common">Banana</name>
    <dbReference type="NCBI Taxonomy" id="52838"/>
    <lineage>
        <taxon>Eukaryota</taxon>
        <taxon>Viridiplantae</taxon>
        <taxon>Streptophyta</taxon>
        <taxon>Embryophyta</taxon>
        <taxon>Tracheophyta</taxon>
        <taxon>Spermatophyta</taxon>
        <taxon>Magnoliopsida</taxon>
        <taxon>Liliopsida</taxon>
        <taxon>Zingiberales</taxon>
        <taxon>Musaceae</taxon>
        <taxon>Musa</taxon>
    </lineage>
</organism>
<dbReference type="Pfam" id="PF08264">
    <property type="entry name" value="Anticodon_1"/>
    <property type="match status" value="1"/>
</dbReference>
<dbReference type="InterPro" id="IPR009080">
    <property type="entry name" value="tRNAsynth_Ia_anticodon-bd"/>
</dbReference>
<dbReference type="InterPro" id="IPR050081">
    <property type="entry name" value="Ile-tRNA_ligase"/>
</dbReference>
<dbReference type="EMBL" id="PYDT01000002">
    <property type="protein sequence ID" value="THU70243.1"/>
    <property type="molecule type" value="Genomic_DNA"/>
</dbReference>
<dbReference type="GO" id="GO:0006428">
    <property type="term" value="P:isoleucyl-tRNA aminoacylation"/>
    <property type="evidence" value="ECO:0007669"/>
    <property type="project" value="InterPro"/>
</dbReference>
<dbReference type="STRING" id="52838.A0A4S8K5V1"/>
<evidence type="ECO:0000256" key="5">
    <source>
        <dbReference type="ARBA" id="ARBA00022741"/>
    </source>
</evidence>
<evidence type="ECO:0000256" key="4">
    <source>
        <dbReference type="ARBA" id="ARBA00022723"/>
    </source>
</evidence>
<dbReference type="GO" id="GO:0002161">
    <property type="term" value="F:aminoacyl-tRNA deacylase activity"/>
    <property type="evidence" value="ECO:0007669"/>
    <property type="project" value="InterPro"/>
</dbReference>
<proteinExistence type="inferred from homology"/>
<dbReference type="FunFam" id="1.10.730.20:FF:000001">
    <property type="entry name" value="Isoleucine--tRNA ligase"/>
    <property type="match status" value="1"/>
</dbReference>
<feature type="domain" description="Zinc finger FPG/IleRS-type" evidence="15">
    <location>
        <begin position="1082"/>
        <end position="1109"/>
    </location>
</feature>
<dbReference type="Gene3D" id="1.10.730.20">
    <property type="match status" value="1"/>
</dbReference>
<dbReference type="HAMAP" id="MF_02002">
    <property type="entry name" value="Ile_tRNA_synth_type1"/>
    <property type="match status" value="1"/>
</dbReference>
<evidence type="ECO:0000256" key="1">
    <source>
        <dbReference type="ARBA" id="ARBA00005594"/>
    </source>
</evidence>
<dbReference type="Pfam" id="PF00133">
    <property type="entry name" value="tRNA-synt_1"/>
    <property type="match status" value="1"/>
</dbReference>
<dbReference type="CDD" id="cd00818">
    <property type="entry name" value="IleRS_core"/>
    <property type="match status" value="1"/>
</dbReference>
<dbReference type="FunFam" id="3.90.740.10:FF:000013">
    <property type="entry name" value="Isoleucine--tRNA ligase, chloroplastic/mitochondrial"/>
    <property type="match status" value="1"/>
</dbReference>
<dbReference type="SUPFAM" id="SSF52374">
    <property type="entry name" value="Nucleotidylyl transferase"/>
    <property type="match status" value="1"/>
</dbReference>
<comment type="caution">
    <text evidence="17">The sequence shown here is derived from an EMBL/GenBank/DDBJ whole genome shotgun (WGS) entry which is preliminary data.</text>
</comment>
<dbReference type="SUPFAM" id="SSF50677">
    <property type="entry name" value="ValRS/IleRS/LeuRS editing domain"/>
    <property type="match status" value="1"/>
</dbReference>
<keyword evidence="8 12" id="KW-0648">Protein biosynthesis</keyword>
<comment type="catalytic activity">
    <reaction evidence="11">
        <text>tRNA(Ile) + L-isoleucine + ATP = L-isoleucyl-tRNA(Ile) + AMP + diphosphate</text>
        <dbReference type="Rhea" id="RHEA:11060"/>
        <dbReference type="Rhea" id="RHEA-COMP:9666"/>
        <dbReference type="Rhea" id="RHEA-COMP:9695"/>
        <dbReference type="ChEBI" id="CHEBI:30616"/>
        <dbReference type="ChEBI" id="CHEBI:33019"/>
        <dbReference type="ChEBI" id="CHEBI:58045"/>
        <dbReference type="ChEBI" id="CHEBI:78442"/>
        <dbReference type="ChEBI" id="CHEBI:78528"/>
        <dbReference type="ChEBI" id="CHEBI:456215"/>
        <dbReference type="EC" id="6.1.1.5"/>
    </reaction>
</comment>
<dbReference type="PANTHER" id="PTHR42765">
    <property type="entry name" value="SOLEUCYL-TRNA SYNTHETASE"/>
    <property type="match status" value="1"/>
</dbReference>
<evidence type="ECO:0000256" key="11">
    <source>
        <dbReference type="ARBA" id="ARBA00048359"/>
    </source>
</evidence>
<dbReference type="InterPro" id="IPR010663">
    <property type="entry name" value="Znf_FPG/IleRS"/>
</dbReference>
<keyword evidence="7 12" id="KW-0067">ATP-binding</keyword>